<feature type="non-terminal residue" evidence="2">
    <location>
        <position position="1"/>
    </location>
</feature>
<organism evidence="2">
    <name type="scientific">uncultured Solirubrobacteraceae bacterium</name>
    <dbReference type="NCBI Taxonomy" id="1162706"/>
    <lineage>
        <taxon>Bacteria</taxon>
        <taxon>Bacillati</taxon>
        <taxon>Actinomycetota</taxon>
        <taxon>Thermoleophilia</taxon>
        <taxon>Solirubrobacterales</taxon>
        <taxon>Solirubrobacteraceae</taxon>
        <taxon>environmental samples</taxon>
    </lineage>
</organism>
<feature type="region of interest" description="Disordered" evidence="1">
    <location>
        <begin position="1"/>
        <end position="216"/>
    </location>
</feature>
<reference evidence="2" key="1">
    <citation type="submission" date="2020-02" db="EMBL/GenBank/DDBJ databases">
        <authorList>
            <person name="Meier V. D."/>
        </authorList>
    </citation>
    <scope>NUCLEOTIDE SEQUENCE</scope>
    <source>
        <strain evidence="2">AVDCRST_MAG85</strain>
    </source>
</reference>
<name>A0A6J4U387_9ACTN</name>
<protein>
    <submittedName>
        <fullName evidence="2">Uncharacterized protein</fullName>
    </submittedName>
</protein>
<feature type="compositionally biased region" description="Basic and acidic residues" evidence="1">
    <location>
        <begin position="83"/>
        <end position="105"/>
    </location>
</feature>
<feature type="compositionally biased region" description="Basic and acidic residues" evidence="1">
    <location>
        <begin position="114"/>
        <end position="160"/>
    </location>
</feature>
<feature type="compositionally biased region" description="Basic residues" evidence="1">
    <location>
        <begin position="12"/>
        <end position="22"/>
    </location>
</feature>
<accession>A0A6J4U387</accession>
<feature type="compositionally biased region" description="Low complexity" evidence="1">
    <location>
        <begin position="161"/>
        <end position="175"/>
    </location>
</feature>
<feature type="compositionally biased region" description="Basic residues" evidence="1">
    <location>
        <begin position="177"/>
        <end position="196"/>
    </location>
</feature>
<feature type="compositionally biased region" description="Basic and acidic residues" evidence="1">
    <location>
        <begin position="41"/>
        <end position="62"/>
    </location>
</feature>
<evidence type="ECO:0000313" key="2">
    <source>
        <dbReference type="EMBL" id="CAA9537539.1"/>
    </source>
</evidence>
<evidence type="ECO:0000256" key="1">
    <source>
        <dbReference type="SAM" id="MobiDB-lite"/>
    </source>
</evidence>
<dbReference type="EMBL" id="CADCVT010000486">
    <property type="protein sequence ID" value="CAA9537539.1"/>
    <property type="molecule type" value="Genomic_DNA"/>
</dbReference>
<dbReference type="AlphaFoldDB" id="A0A6J4U387"/>
<feature type="non-terminal residue" evidence="2">
    <location>
        <position position="216"/>
    </location>
</feature>
<sequence length="216" mass="24665">GAAPAEQGAPRDRRRRGRRRQRAGGSGLRGPQRLPVGVHGGSRDRQRLRGERASVADRDAVRRVRRRRRGEQARHGAGRARVPRVDRLRRTAPDARHAQAHDPPARCRPRRRPARDGRDPLRLVRRDRPHRGDLAAAADAHEPDPRRDPPHPSVRVRGDAAPRGLLRLGRPVPLRLRPPRRRRGHRRGSARERRHRACDQPRPKALPGKRVRDDDL</sequence>
<gene>
    <name evidence="2" type="ORF">AVDCRST_MAG85-4269</name>
</gene>
<proteinExistence type="predicted"/>